<evidence type="ECO:0000313" key="2">
    <source>
        <dbReference type="EMBL" id="RHG21523.1"/>
    </source>
</evidence>
<reference evidence="1" key="3">
    <citation type="submission" date="2020-02" db="EMBL/GenBank/DDBJ databases">
        <authorList>
            <person name="Littmann E."/>
            <person name="Sorbara M."/>
        </authorList>
    </citation>
    <scope>NUCLEOTIDE SEQUENCE</scope>
    <source>
        <strain evidence="1">MSK.22.53</strain>
    </source>
</reference>
<proteinExistence type="predicted"/>
<dbReference type="PANTHER" id="PTHR34389:SF2">
    <property type="entry name" value="L-RHAMNOSE MUTAROTASE"/>
    <property type="match status" value="1"/>
</dbReference>
<dbReference type="InterPro" id="IPR011008">
    <property type="entry name" value="Dimeric_a/b-barrel"/>
</dbReference>
<reference evidence="2 3" key="1">
    <citation type="submission" date="2018-08" db="EMBL/GenBank/DDBJ databases">
        <title>A genome reference for cultivated species of the human gut microbiota.</title>
        <authorList>
            <person name="Zou Y."/>
            <person name="Xue W."/>
            <person name="Luo G."/>
        </authorList>
    </citation>
    <scope>NUCLEOTIDE SEQUENCE [LARGE SCALE GENOMIC DNA]</scope>
    <source>
        <strain evidence="2 3">AM22-7AC</strain>
    </source>
</reference>
<dbReference type="AlphaFoldDB" id="A0A414SNK7"/>
<dbReference type="GO" id="GO:0016857">
    <property type="term" value="F:racemase and epimerase activity, acting on carbohydrates and derivatives"/>
    <property type="evidence" value="ECO:0007669"/>
    <property type="project" value="InterPro"/>
</dbReference>
<protein>
    <submittedName>
        <fullName evidence="2">L-rhamnose mutarotase</fullName>
    </submittedName>
</protein>
<dbReference type="Proteomes" id="UP001296643">
    <property type="component" value="Unassembled WGS sequence"/>
</dbReference>
<name>A0A414SNK7_MEDGN</name>
<dbReference type="Gene3D" id="3.30.70.100">
    <property type="match status" value="1"/>
</dbReference>
<gene>
    <name evidence="2" type="ORF">DW270_03470</name>
    <name evidence="1" type="ORF">G4958_12375</name>
</gene>
<reference evidence="1" key="2">
    <citation type="journal article" date="2020" name="Cell Host Microbe">
        <title>Functional and Genomic Variation between Human-Derived Isolates of Lachnospiraceae Reveals Inter- and Intra-Species Diversity.</title>
        <authorList>
            <person name="Sorbara M.T."/>
            <person name="Littmann E.R."/>
            <person name="Fontana E."/>
            <person name="Moody T.U."/>
            <person name="Kohout C.E."/>
            <person name="Gjonbalaj M."/>
            <person name="Eaton V."/>
            <person name="Seok R."/>
            <person name="Leiner I.M."/>
            <person name="Pamer E.G."/>
        </authorList>
    </citation>
    <scope>NUCLEOTIDE SEQUENCE</scope>
    <source>
        <strain evidence="1">MSK.22.53</strain>
    </source>
</reference>
<evidence type="ECO:0000313" key="1">
    <source>
        <dbReference type="EMBL" id="NSI20130.1"/>
    </source>
</evidence>
<dbReference type="Pfam" id="PF05336">
    <property type="entry name" value="rhaM"/>
    <property type="match status" value="1"/>
</dbReference>
<accession>A0A414SNK7</accession>
<evidence type="ECO:0000313" key="3">
    <source>
        <dbReference type="Proteomes" id="UP000285697"/>
    </source>
</evidence>
<dbReference type="Proteomes" id="UP000285697">
    <property type="component" value="Unassembled WGS sequence"/>
</dbReference>
<comment type="caution">
    <text evidence="2">The sequence shown here is derived from an EMBL/GenBank/DDBJ whole genome shotgun (WGS) entry which is preliminary data.</text>
</comment>
<dbReference type="EMBL" id="QRIA01000003">
    <property type="protein sequence ID" value="RHG21523.1"/>
    <property type="molecule type" value="Genomic_DNA"/>
</dbReference>
<dbReference type="SUPFAM" id="SSF54909">
    <property type="entry name" value="Dimeric alpha+beta barrel"/>
    <property type="match status" value="1"/>
</dbReference>
<dbReference type="InterPro" id="IPR008000">
    <property type="entry name" value="Rham/fucose_mutarotase"/>
</dbReference>
<sequence length="108" mass="13337">MNKFGQIGKLKEEKIEEYERLHADVWPDVLKKISECNIRNYSIFRFQSYVFSYFEYIGSDYEEDMRKMEADPVTREWWMHTHPCFQKYSMDEQSEFFHDMKQIFNYAG</sequence>
<organism evidence="2 3">
    <name type="scientific">Mediterraneibacter gnavus</name>
    <name type="common">Ruminococcus gnavus</name>
    <dbReference type="NCBI Taxonomy" id="33038"/>
    <lineage>
        <taxon>Bacteria</taxon>
        <taxon>Bacillati</taxon>
        <taxon>Bacillota</taxon>
        <taxon>Clostridia</taxon>
        <taxon>Lachnospirales</taxon>
        <taxon>Lachnospiraceae</taxon>
        <taxon>Mediterraneibacter</taxon>
    </lineage>
</organism>
<dbReference type="PANTHER" id="PTHR34389">
    <property type="entry name" value="L-RHAMNOSE MUTAROTASE"/>
    <property type="match status" value="1"/>
</dbReference>
<dbReference type="EMBL" id="JAAIRM010000023">
    <property type="protein sequence ID" value="NSI20130.1"/>
    <property type="molecule type" value="Genomic_DNA"/>
</dbReference>